<dbReference type="Proteomes" id="UP000235672">
    <property type="component" value="Unassembled WGS sequence"/>
</dbReference>
<proteinExistence type="predicted"/>
<dbReference type="SUPFAM" id="SSF55729">
    <property type="entry name" value="Acyl-CoA N-acyltransferases (Nat)"/>
    <property type="match status" value="1"/>
</dbReference>
<evidence type="ECO:0000259" key="1">
    <source>
        <dbReference type="Pfam" id="PF00583"/>
    </source>
</evidence>
<dbReference type="EMBL" id="KZ613471">
    <property type="protein sequence ID" value="PMD25154.1"/>
    <property type="molecule type" value="Genomic_DNA"/>
</dbReference>
<dbReference type="Pfam" id="PF00583">
    <property type="entry name" value="Acetyltransf_1"/>
    <property type="match status" value="1"/>
</dbReference>
<dbReference type="Gene3D" id="3.40.630.30">
    <property type="match status" value="1"/>
</dbReference>
<protein>
    <recommendedName>
        <fullName evidence="1">N-acetyltransferase domain-containing protein</fullName>
    </recommendedName>
</protein>
<feature type="domain" description="N-acetyltransferase" evidence="1">
    <location>
        <begin position="118"/>
        <end position="182"/>
    </location>
</feature>
<accession>A0A2J6QFU7</accession>
<dbReference type="AlphaFoldDB" id="A0A2J6QFU7"/>
<sequence length="231" mass="25229">MAYVYKVYLLPTADTTLIPFFAGKFASLRLSALTVSAPAFSSTFEIESAFTASDWIAHLQRPSVHYIIAVAYASYTKPEQQKIDTGDWIGSATLIGPFTKEAYELPESDGPEVRGDDVETRWQMTAVFNTPLHRGRGIAKMLINGALEFAAAESGNGRESRTRIIIHPRNIVVKKLYEGLGFVDAGKCTLAEAYRSNGDAALLPLDGGASDPEKYLARFGTVMEKVNSPAR</sequence>
<gene>
    <name evidence="2" type="ORF">NA56DRAFT_642930</name>
</gene>
<dbReference type="GO" id="GO:0016747">
    <property type="term" value="F:acyltransferase activity, transferring groups other than amino-acyl groups"/>
    <property type="evidence" value="ECO:0007669"/>
    <property type="project" value="InterPro"/>
</dbReference>
<dbReference type="OrthoDB" id="41532at2759"/>
<evidence type="ECO:0000313" key="2">
    <source>
        <dbReference type="EMBL" id="PMD25154.1"/>
    </source>
</evidence>
<evidence type="ECO:0000313" key="3">
    <source>
        <dbReference type="Proteomes" id="UP000235672"/>
    </source>
</evidence>
<dbReference type="InterPro" id="IPR000182">
    <property type="entry name" value="GNAT_dom"/>
</dbReference>
<organism evidence="2 3">
    <name type="scientific">Hyaloscypha hepaticicola</name>
    <dbReference type="NCBI Taxonomy" id="2082293"/>
    <lineage>
        <taxon>Eukaryota</taxon>
        <taxon>Fungi</taxon>
        <taxon>Dikarya</taxon>
        <taxon>Ascomycota</taxon>
        <taxon>Pezizomycotina</taxon>
        <taxon>Leotiomycetes</taxon>
        <taxon>Helotiales</taxon>
        <taxon>Hyaloscyphaceae</taxon>
        <taxon>Hyaloscypha</taxon>
    </lineage>
</organism>
<dbReference type="InterPro" id="IPR016181">
    <property type="entry name" value="Acyl_CoA_acyltransferase"/>
</dbReference>
<keyword evidence="3" id="KW-1185">Reference proteome</keyword>
<reference evidence="2 3" key="1">
    <citation type="submission" date="2016-05" db="EMBL/GenBank/DDBJ databases">
        <title>A degradative enzymes factory behind the ericoid mycorrhizal symbiosis.</title>
        <authorList>
            <consortium name="DOE Joint Genome Institute"/>
            <person name="Martino E."/>
            <person name="Morin E."/>
            <person name="Grelet G."/>
            <person name="Kuo A."/>
            <person name="Kohler A."/>
            <person name="Daghino S."/>
            <person name="Barry K."/>
            <person name="Choi C."/>
            <person name="Cichocki N."/>
            <person name="Clum A."/>
            <person name="Copeland A."/>
            <person name="Hainaut M."/>
            <person name="Haridas S."/>
            <person name="Labutti K."/>
            <person name="Lindquist E."/>
            <person name="Lipzen A."/>
            <person name="Khouja H.-R."/>
            <person name="Murat C."/>
            <person name="Ohm R."/>
            <person name="Olson A."/>
            <person name="Spatafora J."/>
            <person name="Veneault-Fourrey C."/>
            <person name="Henrissat B."/>
            <person name="Grigoriev I."/>
            <person name="Martin F."/>
            <person name="Perotto S."/>
        </authorList>
    </citation>
    <scope>NUCLEOTIDE SEQUENCE [LARGE SCALE GENOMIC DNA]</scope>
    <source>
        <strain evidence="2 3">UAMH 7357</strain>
    </source>
</reference>
<name>A0A2J6QFU7_9HELO</name>